<keyword evidence="1" id="KW-1133">Transmembrane helix</keyword>
<accession>A0A8H3XRA0</accession>
<dbReference type="PANTHER" id="PTHR35872">
    <property type="entry name" value="INTEGRAL MEMBRANE PROTEIN (AFU_ORTHOLOGUE AFUA_5G07110)"/>
    <property type="match status" value="1"/>
</dbReference>
<comment type="caution">
    <text evidence="2">The sequence shown here is derived from an EMBL/GenBank/DDBJ whole genome shotgun (WGS) entry which is preliminary data.</text>
</comment>
<keyword evidence="1" id="KW-0812">Transmembrane</keyword>
<evidence type="ECO:0000256" key="1">
    <source>
        <dbReference type="SAM" id="Phobius"/>
    </source>
</evidence>
<sequence>MAFETKNTAPIEHSPENVDLRHPSLSWTTSAHSFVHWVLALLAFVISVYGLNVIAWANDLYSSCWIWVEIDSQLLNALFCVMGFGLAPWRIRDLYLWCHWRLGRRAGRQEKWFNHLTEVQAN</sequence>
<gene>
    <name evidence="2" type="ORF">IFM46972_10937</name>
</gene>
<dbReference type="AlphaFoldDB" id="A0A8H3XRA0"/>
<evidence type="ECO:0000313" key="2">
    <source>
        <dbReference type="EMBL" id="GFF57894.1"/>
    </source>
</evidence>
<dbReference type="EMBL" id="BLKC01000161">
    <property type="protein sequence ID" value="GFF57894.1"/>
    <property type="molecule type" value="Genomic_DNA"/>
</dbReference>
<name>A0A8H3XRA0_9EURO</name>
<proteinExistence type="predicted"/>
<dbReference type="InterPro" id="IPR021369">
    <property type="entry name" value="DUF2985"/>
</dbReference>
<feature type="transmembrane region" description="Helical" evidence="1">
    <location>
        <begin position="34"/>
        <end position="54"/>
    </location>
</feature>
<organism evidence="2 3">
    <name type="scientific">Aspergillus udagawae</name>
    <dbReference type="NCBI Taxonomy" id="91492"/>
    <lineage>
        <taxon>Eukaryota</taxon>
        <taxon>Fungi</taxon>
        <taxon>Dikarya</taxon>
        <taxon>Ascomycota</taxon>
        <taxon>Pezizomycotina</taxon>
        <taxon>Eurotiomycetes</taxon>
        <taxon>Eurotiomycetidae</taxon>
        <taxon>Eurotiales</taxon>
        <taxon>Aspergillaceae</taxon>
        <taxon>Aspergillus</taxon>
        <taxon>Aspergillus subgen. Fumigati</taxon>
    </lineage>
</organism>
<keyword evidence="1" id="KW-0472">Membrane</keyword>
<dbReference type="Proteomes" id="UP000465221">
    <property type="component" value="Unassembled WGS sequence"/>
</dbReference>
<dbReference type="Pfam" id="PF11204">
    <property type="entry name" value="DUF2985"/>
    <property type="match status" value="1"/>
</dbReference>
<protein>
    <submittedName>
        <fullName evidence="2">Uncharacterized protein</fullName>
    </submittedName>
</protein>
<dbReference type="PANTHER" id="PTHR35872:SF1">
    <property type="entry name" value="ALPHA-L-RHAMNOSIDASE C"/>
    <property type="match status" value="1"/>
</dbReference>
<reference evidence="2 3" key="1">
    <citation type="submission" date="2020-01" db="EMBL/GenBank/DDBJ databases">
        <title>Draft genome sequence of Aspergillus udagawae IFM 46972.</title>
        <authorList>
            <person name="Takahashi H."/>
            <person name="Yaguchi T."/>
        </authorList>
    </citation>
    <scope>NUCLEOTIDE SEQUENCE [LARGE SCALE GENOMIC DNA]</scope>
    <source>
        <strain evidence="2 3">IFM 46972</strain>
    </source>
</reference>
<evidence type="ECO:0000313" key="3">
    <source>
        <dbReference type="Proteomes" id="UP000465221"/>
    </source>
</evidence>